<dbReference type="CDD" id="cd19367">
    <property type="entry name" value="TenA_C_ScTHI20-like"/>
    <property type="match status" value="1"/>
</dbReference>
<dbReference type="Pfam" id="PF03070">
    <property type="entry name" value="TENA_THI-4"/>
    <property type="match status" value="1"/>
</dbReference>
<dbReference type="InterPro" id="IPR050967">
    <property type="entry name" value="Thiamine_Salvage_TenA"/>
</dbReference>
<reference evidence="3" key="1">
    <citation type="submission" date="2018-06" db="EMBL/GenBank/DDBJ databases">
        <authorList>
            <person name="Khan S.A."/>
        </authorList>
    </citation>
    <scope>NUCLEOTIDE SEQUENCE [LARGE SCALE GENOMIC DNA]</scope>
    <source>
        <strain evidence="3">DB-1506</strain>
    </source>
</reference>
<dbReference type="GO" id="GO:0005829">
    <property type="term" value="C:cytosol"/>
    <property type="evidence" value="ECO:0007669"/>
    <property type="project" value="TreeGrafter"/>
</dbReference>
<dbReference type="EMBL" id="QLIX01000003">
    <property type="protein sequence ID" value="RAI59943.1"/>
    <property type="molecule type" value="Genomic_DNA"/>
</dbReference>
<evidence type="ECO:0000259" key="1">
    <source>
        <dbReference type="Pfam" id="PF03070"/>
    </source>
</evidence>
<keyword evidence="3" id="KW-1185">Reference proteome</keyword>
<evidence type="ECO:0000313" key="3">
    <source>
        <dbReference type="Proteomes" id="UP000249065"/>
    </source>
</evidence>
<name>A0A327MD14_9PROT</name>
<dbReference type="PANTHER" id="PTHR43198:SF2">
    <property type="entry name" value="SI:CH1073-67J19.1-RELATED"/>
    <property type="match status" value="1"/>
</dbReference>
<organism evidence="2 3">
    <name type="scientific">Roseicella frigidaeris</name>
    <dbReference type="NCBI Taxonomy" id="2230885"/>
    <lineage>
        <taxon>Bacteria</taxon>
        <taxon>Pseudomonadati</taxon>
        <taxon>Pseudomonadota</taxon>
        <taxon>Alphaproteobacteria</taxon>
        <taxon>Acetobacterales</taxon>
        <taxon>Roseomonadaceae</taxon>
        <taxon>Roseicella</taxon>
    </lineage>
</organism>
<dbReference type="Gene3D" id="1.20.910.10">
    <property type="entry name" value="Heme oxygenase-like"/>
    <property type="match status" value="1"/>
</dbReference>
<proteinExistence type="predicted"/>
<dbReference type="InterPro" id="IPR016084">
    <property type="entry name" value="Haem_Oase-like_multi-hlx"/>
</dbReference>
<gene>
    <name evidence="2" type="ORF">DOO78_06795</name>
</gene>
<dbReference type="InterPro" id="IPR004305">
    <property type="entry name" value="Thiaminase-2/PQQC"/>
</dbReference>
<dbReference type="RefSeq" id="WP_111468974.1">
    <property type="nucleotide sequence ID" value="NZ_QLIX01000003.1"/>
</dbReference>
<protein>
    <submittedName>
        <fullName evidence="2">Thiaminase II</fullName>
    </submittedName>
</protein>
<dbReference type="PANTHER" id="PTHR43198">
    <property type="entry name" value="BIFUNCTIONAL TH2 PROTEIN"/>
    <property type="match status" value="1"/>
</dbReference>
<dbReference type="AlphaFoldDB" id="A0A327MD14"/>
<accession>A0A327MD14</accession>
<feature type="domain" description="Thiaminase-2/PQQC" evidence="1">
    <location>
        <begin position="34"/>
        <end position="237"/>
    </location>
</feature>
<dbReference type="Proteomes" id="UP000249065">
    <property type="component" value="Unassembled WGS sequence"/>
</dbReference>
<comment type="caution">
    <text evidence="2">The sequence shown here is derived from an EMBL/GenBank/DDBJ whole genome shotgun (WGS) entry which is preliminary data.</text>
</comment>
<dbReference type="OrthoDB" id="34166at2"/>
<sequence>MAAARTAPSNAPWEDGFGREGGLFRRLRAACAADWQAYTWHPFVQGLSAGTLPLPAFRRYLIQDYLFLIHFARAKALAVFKAESIEAMRDKTTAIAAILSETLMHLKYCEGWGIPEAEVRATPESAETVSYTRYVIDRGLAGDILDLEVALAPCTVGYGEVALRILADPARRGEGNAYQSWIDTYADPGYQAMARAAAARIDALGDSHGGEARFATLSATFAEAARLEARFWQQGLDAAAGQTAAYERAQP</sequence>
<evidence type="ECO:0000313" key="2">
    <source>
        <dbReference type="EMBL" id="RAI59943.1"/>
    </source>
</evidence>
<dbReference type="SUPFAM" id="SSF48613">
    <property type="entry name" value="Heme oxygenase-like"/>
    <property type="match status" value="1"/>
</dbReference>